<dbReference type="NCBIfam" id="TIGR00663">
    <property type="entry name" value="dnan"/>
    <property type="match status" value="1"/>
</dbReference>
<dbReference type="SUPFAM" id="SSF55979">
    <property type="entry name" value="DNA clamp"/>
    <property type="match status" value="3"/>
</dbReference>
<dbReference type="Gene3D" id="3.10.150.10">
    <property type="entry name" value="DNA Polymerase III, subunit A, domain 2"/>
    <property type="match status" value="1"/>
</dbReference>
<gene>
    <name evidence="14" type="primary">dnaN</name>
    <name evidence="14" type="ORF">WKW82_27825</name>
</gene>
<dbReference type="GO" id="GO:0003887">
    <property type="term" value="F:DNA-directed DNA polymerase activity"/>
    <property type="evidence" value="ECO:0007669"/>
    <property type="project" value="UniProtKB-EC"/>
</dbReference>
<dbReference type="Gene3D" id="3.70.10.10">
    <property type="match status" value="1"/>
</dbReference>
<evidence type="ECO:0000259" key="12">
    <source>
        <dbReference type="Pfam" id="PF02767"/>
    </source>
</evidence>
<keyword evidence="8" id="KW-0239">DNA-directed DNA polymerase</keyword>
<evidence type="ECO:0000256" key="9">
    <source>
        <dbReference type="ARBA" id="ARBA00023125"/>
    </source>
</evidence>
<protein>
    <recommendedName>
        <fullName evidence="3">Beta sliding clamp</fullName>
    </recommendedName>
    <alternativeName>
        <fullName evidence="11">Beta-clamp processivity factor</fullName>
    </alternativeName>
    <alternativeName>
        <fullName evidence="10">DNA polymerase III beta sliding clamp subunit</fullName>
    </alternativeName>
</protein>
<dbReference type="CDD" id="cd00140">
    <property type="entry name" value="beta_clamp"/>
    <property type="match status" value="1"/>
</dbReference>
<organism evidence="14 15">
    <name type="scientific">Variovorax rhizosphaerae</name>
    <dbReference type="NCBI Taxonomy" id="1836200"/>
    <lineage>
        <taxon>Bacteria</taxon>
        <taxon>Pseudomonadati</taxon>
        <taxon>Pseudomonadota</taxon>
        <taxon>Betaproteobacteria</taxon>
        <taxon>Burkholderiales</taxon>
        <taxon>Comamonadaceae</taxon>
        <taxon>Variovorax</taxon>
    </lineage>
</organism>
<evidence type="ECO:0000256" key="2">
    <source>
        <dbReference type="ARBA" id="ARBA00010752"/>
    </source>
</evidence>
<comment type="subcellular location">
    <subcellularLocation>
        <location evidence="1">Cytoplasm</location>
    </subcellularLocation>
</comment>
<evidence type="ECO:0000256" key="11">
    <source>
        <dbReference type="ARBA" id="ARBA00033276"/>
    </source>
</evidence>
<dbReference type="SMART" id="SM00480">
    <property type="entry name" value="POL3Bc"/>
    <property type="match status" value="1"/>
</dbReference>
<evidence type="ECO:0000256" key="5">
    <source>
        <dbReference type="ARBA" id="ARBA00022679"/>
    </source>
</evidence>
<dbReference type="InterPro" id="IPR022637">
    <property type="entry name" value="DNA_polIII_beta_cen"/>
</dbReference>
<evidence type="ECO:0000256" key="3">
    <source>
        <dbReference type="ARBA" id="ARBA00021035"/>
    </source>
</evidence>
<dbReference type="Pfam" id="PF02767">
    <property type="entry name" value="DNA_pol3_beta_2"/>
    <property type="match status" value="1"/>
</dbReference>
<dbReference type="InterPro" id="IPR001001">
    <property type="entry name" value="DNA_polIII_beta"/>
</dbReference>
<keyword evidence="7" id="KW-0235">DNA replication</keyword>
<evidence type="ECO:0000256" key="10">
    <source>
        <dbReference type="ARBA" id="ARBA00030988"/>
    </source>
</evidence>
<dbReference type="Pfam" id="PF02768">
    <property type="entry name" value="DNA_pol3_beta_3"/>
    <property type="match status" value="1"/>
</dbReference>
<evidence type="ECO:0000256" key="8">
    <source>
        <dbReference type="ARBA" id="ARBA00022932"/>
    </source>
</evidence>
<dbReference type="RefSeq" id="WP_340345829.1">
    <property type="nucleotide sequence ID" value="NZ_JBBKZT010000015.1"/>
</dbReference>
<dbReference type="PANTHER" id="PTHR30478:SF0">
    <property type="entry name" value="BETA SLIDING CLAMP"/>
    <property type="match status" value="1"/>
</dbReference>
<keyword evidence="6 14" id="KW-0548">Nucleotidyltransferase</keyword>
<comment type="similarity">
    <text evidence="2">Belongs to the beta sliding clamp family.</text>
</comment>
<evidence type="ECO:0000259" key="13">
    <source>
        <dbReference type="Pfam" id="PF02768"/>
    </source>
</evidence>
<dbReference type="Proteomes" id="UP001385892">
    <property type="component" value="Unassembled WGS sequence"/>
</dbReference>
<keyword evidence="5 14" id="KW-0808">Transferase</keyword>
<dbReference type="EMBL" id="JBBKZT010000015">
    <property type="protein sequence ID" value="MEJ8850477.1"/>
    <property type="molecule type" value="Genomic_DNA"/>
</dbReference>
<keyword evidence="4" id="KW-0963">Cytoplasm</keyword>
<evidence type="ECO:0000256" key="4">
    <source>
        <dbReference type="ARBA" id="ARBA00022490"/>
    </source>
</evidence>
<reference evidence="14 15" key="1">
    <citation type="submission" date="2024-03" db="EMBL/GenBank/DDBJ databases">
        <title>Novel species of the genus Variovorax.</title>
        <authorList>
            <person name="Liu Q."/>
            <person name="Xin Y.-H."/>
        </authorList>
    </citation>
    <scope>NUCLEOTIDE SEQUENCE [LARGE SCALE GENOMIC DNA]</scope>
    <source>
        <strain evidence="14 15">KACC 18900</strain>
    </source>
</reference>
<keyword evidence="15" id="KW-1185">Reference proteome</keyword>
<feature type="domain" description="DNA polymerase III beta sliding clamp central" evidence="12">
    <location>
        <begin position="138"/>
        <end position="252"/>
    </location>
</feature>
<dbReference type="InterPro" id="IPR022635">
    <property type="entry name" value="DNA_polIII_beta_C"/>
</dbReference>
<evidence type="ECO:0000256" key="1">
    <source>
        <dbReference type="ARBA" id="ARBA00004496"/>
    </source>
</evidence>
<dbReference type="InterPro" id="IPR046938">
    <property type="entry name" value="DNA_clamp_sf"/>
</dbReference>
<feature type="domain" description="DNA polymerase III beta sliding clamp C-terminal" evidence="13">
    <location>
        <begin position="255"/>
        <end position="362"/>
    </location>
</feature>
<sequence length="385" mass="39693">MLALDAGQRRTLAGAMTTLTAVVERTGKLPIADCVLIRVADGVLALTTTGLERQADFRMPLAATPGEAPAFSVAVDAGRLEAFLDGLGDMNAPLTAVVEDKLLRMRCAGSRASIPLVAAEDFPLLPSSPGATVETVSAPALADLFAQVAYAMAAHDIRYYLNATQLTFKAGSIALTATDGHRVGRAWRSIERTTGGEEPLAALVPRKTATVLARLLASVEGDASVSIGANLIKVSAGAYTLTSRLVDGRYPDVERVIPTSFVVEVEADRAALLAALSRARVAGDGKTGVAGPVVRLQTGPGLMTLTVAGATGAGLEAVEEFECDVEDGVEFVAAFTLSYLADAVSAVTTPRVALKITSANIAVVGPVVGAGEDAQSQHVAMGRRV</sequence>
<accession>A0ABU8WVG4</accession>
<proteinExistence type="inferred from homology"/>
<comment type="caution">
    <text evidence="14">The sequence shown here is derived from an EMBL/GenBank/DDBJ whole genome shotgun (WGS) entry which is preliminary data.</text>
</comment>
<keyword evidence="9" id="KW-0238">DNA-binding</keyword>
<name>A0ABU8WVG4_9BURK</name>
<dbReference type="PANTHER" id="PTHR30478">
    <property type="entry name" value="DNA POLYMERASE III SUBUNIT BETA"/>
    <property type="match status" value="1"/>
</dbReference>
<evidence type="ECO:0000256" key="6">
    <source>
        <dbReference type="ARBA" id="ARBA00022695"/>
    </source>
</evidence>
<evidence type="ECO:0000256" key="7">
    <source>
        <dbReference type="ARBA" id="ARBA00022705"/>
    </source>
</evidence>
<evidence type="ECO:0000313" key="15">
    <source>
        <dbReference type="Proteomes" id="UP001385892"/>
    </source>
</evidence>
<evidence type="ECO:0000313" key="14">
    <source>
        <dbReference type="EMBL" id="MEJ8850477.1"/>
    </source>
</evidence>